<reference evidence="18 19" key="1">
    <citation type="submission" date="2019-03" db="EMBL/GenBank/DDBJ databases">
        <title>Draft genome sequences of novel Actinobacteria.</title>
        <authorList>
            <person name="Sahin N."/>
            <person name="Ay H."/>
            <person name="Saygin H."/>
        </authorList>
    </citation>
    <scope>NUCLEOTIDE SEQUENCE [LARGE SCALE GENOMIC DNA]</scope>
    <source>
        <strain evidence="18 19">H3C3</strain>
    </source>
</reference>
<dbReference type="PANTHER" id="PTHR45674:SF13">
    <property type="entry name" value="DNA LIGASE-RELATED"/>
    <property type="match status" value="1"/>
</dbReference>
<dbReference type="Gene3D" id="2.40.50.140">
    <property type="entry name" value="Nucleic acid-binding proteins"/>
    <property type="match status" value="1"/>
</dbReference>
<dbReference type="OrthoDB" id="9770771at2"/>
<dbReference type="CDD" id="cd07972">
    <property type="entry name" value="OBF_DNA_ligase_Arch_LigB"/>
    <property type="match status" value="1"/>
</dbReference>
<dbReference type="Gene3D" id="3.30.470.30">
    <property type="entry name" value="DNA ligase/mRNA capping enzyme"/>
    <property type="match status" value="1"/>
</dbReference>
<feature type="domain" description="ATP-dependent DNA ligase family profile" evidence="17">
    <location>
        <begin position="286"/>
        <end position="410"/>
    </location>
</feature>
<evidence type="ECO:0000256" key="5">
    <source>
        <dbReference type="ARBA" id="ARBA00022741"/>
    </source>
</evidence>
<dbReference type="GO" id="GO:0003910">
    <property type="term" value="F:DNA ligase (ATP) activity"/>
    <property type="evidence" value="ECO:0007669"/>
    <property type="project" value="UniProtKB-UniRule"/>
</dbReference>
<feature type="binding site" evidence="14">
    <location>
        <position position="376"/>
    </location>
    <ligand>
        <name>ATP</name>
        <dbReference type="ChEBI" id="CHEBI:30616"/>
    </ligand>
</feature>
<dbReference type="EC" id="6.5.1.1" evidence="14"/>
<keyword evidence="4 14" id="KW-0479">Metal-binding</keyword>
<keyword evidence="2 14" id="KW-0132">Cell division</keyword>
<evidence type="ECO:0000256" key="14">
    <source>
        <dbReference type="HAMAP-Rule" id="MF_00407"/>
    </source>
</evidence>
<dbReference type="SUPFAM" id="SSF117018">
    <property type="entry name" value="ATP-dependent DNA ligase DNA-binding domain"/>
    <property type="match status" value="1"/>
</dbReference>
<dbReference type="HAMAP" id="MF_00407">
    <property type="entry name" value="DNA_ligase"/>
    <property type="match status" value="1"/>
</dbReference>
<dbReference type="SUPFAM" id="SSF56091">
    <property type="entry name" value="DNA ligase/mRNA capping enzyme, catalytic domain"/>
    <property type="match status" value="1"/>
</dbReference>
<dbReference type="PROSITE" id="PS00333">
    <property type="entry name" value="DNA_LIGASE_A2"/>
    <property type="match status" value="1"/>
</dbReference>
<keyword evidence="9 14" id="KW-0233">DNA recombination</keyword>
<dbReference type="PANTHER" id="PTHR45674">
    <property type="entry name" value="DNA LIGASE 1/3 FAMILY MEMBER"/>
    <property type="match status" value="1"/>
</dbReference>
<dbReference type="RefSeq" id="WP_131898641.1">
    <property type="nucleotide sequence ID" value="NZ_SMKU01000184.1"/>
</dbReference>
<dbReference type="GO" id="GO:0051301">
    <property type="term" value="P:cell division"/>
    <property type="evidence" value="ECO:0007669"/>
    <property type="project" value="UniProtKB-KW"/>
</dbReference>
<dbReference type="CDD" id="cd07901">
    <property type="entry name" value="Adenylation_DNA_ligase_Arch_LigB"/>
    <property type="match status" value="1"/>
</dbReference>
<evidence type="ECO:0000256" key="7">
    <source>
        <dbReference type="ARBA" id="ARBA00022840"/>
    </source>
</evidence>
<dbReference type="GO" id="GO:0006260">
    <property type="term" value="P:DNA replication"/>
    <property type="evidence" value="ECO:0007669"/>
    <property type="project" value="UniProtKB-UniRule"/>
</dbReference>
<comment type="function">
    <text evidence="13 14">DNA ligase that seals nicks in double-stranded DNA during DNA replication, DNA recombination and DNA repair.</text>
</comment>
<dbReference type="InterPro" id="IPR012340">
    <property type="entry name" value="NA-bd_OB-fold"/>
</dbReference>
<dbReference type="InterPro" id="IPR000977">
    <property type="entry name" value="DNA_ligase_ATP-dep"/>
</dbReference>
<evidence type="ECO:0000313" key="18">
    <source>
        <dbReference type="EMBL" id="TDD79092.1"/>
    </source>
</evidence>
<keyword evidence="10 14" id="KW-0234">DNA repair</keyword>
<dbReference type="NCBIfam" id="TIGR00574">
    <property type="entry name" value="dnl1"/>
    <property type="match status" value="1"/>
</dbReference>
<dbReference type="PROSITE" id="PS50160">
    <property type="entry name" value="DNA_LIGASE_A3"/>
    <property type="match status" value="1"/>
</dbReference>
<keyword evidence="19" id="KW-1185">Reference proteome</keyword>
<evidence type="ECO:0000256" key="4">
    <source>
        <dbReference type="ARBA" id="ARBA00022723"/>
    </source>
</evidence>
<keyword evidence="11 14" id="KW-0131">Cell cycle</keyword>
<keyword evidence="3 14" id="KW-0235">DNA replication</keyword>
<dbReference type="GO" id="GO:0006281">
    <property type="term" value="P:DNA repair"/>
    <property type="evidence" value="ECO:0007669"/>
    <property type="project" value="UniProtKB-UniRule"/>
</dbReference>
<evidence type="ECO:0000256" key="8">
    <source>
        <dbReference type="ARBA" id="ARBA00022842"/>
    </source>
</evidence>
<dbReference type="FunFam" id="2.40.50.140:FF:000163">
    <property type="entry name" value="Probable DNA ligase"/>
    <property type="match status" value="1"/>
</dbReference>
<comment type="similarity">
    <text evidence="14 16">Belongs to the ATP-dependent DNA ligase family.</text>
</comment>
<dbReference type="Gene3D" id="1.10.3260.10">
    <property type="entry name" value="DNA ligase, ATP-dependent, N-terminal domain"/>
    <property type="match status" value="1"/>
</dbReference>
<evidence type="ECO:0000256" key="13">
    <source>
        <dbReference type="ARBA" id="ARBA00054532"/>
    </source>
</evidence>
<dbReference type="GO" id="GO:0006310">
    <property type="term" value="P:DNA recombination"/>
    <property type="evidence" value="ECO:0007669"/>
    <property type="project" value="UniProtKB-UniRule"/>
</dbReference>
<proteinExistence type="inferred from homology"/>
<keyword evidence="1 14" id="KW-0436">Ligase</keyword>
<keyword evidence="7 14" id="KW-0067">ATP-binding</keyword>
<protein>
    <recommendedName>
        <fullName evidence="14">Probable DNA ligase</fullName>
        <ecNumber evidence="14">6.5.1.1</ecNumber>
    </recommendedName>
    <alternativeName>
        <fullName evidence="14">Polydeoxyribonucleotide synthase [ATP]</fullName>
    </alternativeName>
</protein>
<dbReference type="NCBIfam" id="NF002868">
    <property type="entry name" value="PRK03180.1"/>
    <property type="match status" value="1"/>
</dbReference>
<dbReference type="EMBL" id="SMKU01000184">
    <property type="protein sequence ID" value="TDD79092.1"/>
    <property type="molecule type" value="Genomic_DNA"/>
</dbReference>
<sequence length="510" mass="53743">MLIAEIARTSAAVAGTPGRKAKVTALAGCLRAAAPEEAAIVVAYLSGELPQRQIGVGYAALRDVPPPAAGPSLTVLEVDAAFTEIGGVSGPGSVARRRDLVAAVLGRATSAEQDFLIRLLAGELRQGALDGVMAEAIAVAAGVPAAEVRRAVMLRGSLGPVATAALAEGAEGLRAFTLEVGRPIRPMLAAAAPSIDDAFAKLAADAAVEWKLDGIRAQVHVAGGEVLVFTRTLDDITGRLPEVVAAVRELPVRDAVFDGELIALRPGGSPHPFQVTAARTATRTAKDVEPVPLAVFLFDVLHLDGADLLDAPGAERDAALTSVVPERLRMPRIVTGDPSRAKEFFDEAVALGHEGVVVKSLDTPYTAGRRGAGWIKVKPRHTLDLVVLAVEWGHGRRQGLLSNLHLGARDPATGGFVMLGKTFKGLTDELLAWQTEKLRELAVREDSWTVHVRPELVVEIAFDGVQQSPRYPGGIALRFARVLRYRPDKSAAEADTIDTVRAVAPVKETP</sequence>
<evidence type="ECO:0000256" key="15">
    <source>
        <dbReference type="RuleBase" id="RU000617"/>
    </source>
</evidence>
<dbReference type="GO" id="GO:0071897">
    <property type="term" value="P:DNA biosynthetic process"/>
    <property type="evidence" value="ECO:0007669"/>
    <property type="project" value="InterPro"/>
</dbReference>
<dbReference type="InterPro" id="IPR012310">
    <property type="entry name" value="DNA_ligase_ATP-dep_cent"/>
</dbReference>
<feature type="binding site" evidence="14">
    <location>
        <position position="216"/>
    </location>
    <ligand>
        <name>ATP</name>
        <dbReference type="ChEBI" id="CHEBI:30616"/>
    </ligand>
</feature>
<dbReference type="Pfam" id="PF01068">
    <property type="entry name" value="DNA_ligase_A_M"/>
    <property type="match status" value="1"/>
</dbReference>
<dbReference type="Pfam" id="PF04675">
    <property type="entry name" value="DNA_ligase_A_N"/>
    <property type="match status" value="1"/>
</dbReference>
<dbReference type="InterPro" id="IPR050191">
    <property type="entry name" value="ATP-dep_DNA_ligase"/>
</dbReference>
<evidence type="ECO:0000256" key="10">
    <source>
        <dbReference type="ARBA" id="ARBA00023204"/>
    </source>
</evidence>
<evidence type="ECO:0000256" key="16">
    <source>
        <dbReference type="RuleBase" id="RU004196"/>
    </source>
</evidence>
<dbReference type="GO" id="GO:0005524">
    <property type="term" value="F:ATP binding"/>
    <property type="evidence" value="ECO:0007669"/>
    <property type="project" value="UniProtKB-UniRule"/>
</dbReference>
<feature type="binding site" evidence="14">
    <location>
        <position position="298"/>
    </location>
    <ligand>
        <name>ATP</name>
        <dbReference type="ChEBI" id="CHEBI:30616"/>
    </ligand>
</feature>
<evidence type="ECO:0000256" key="1">
    <source>
        <dbReference type="ARBA" id="ARBA00022598"/>
    </source>
</evidence>
<feature type="binding site" evidence="14">
    <location>
        <position position="370"/>
    </location>
    <ligand>
        <name>ATP</name>
        <dbReference type="ChEBI" id="CHEBI:30616"/>
    </ligand>
</feature>
<dbReference type="PROSITE" id="PS00697">
    <property type="entry name" value="DNA_LIGASE_A1"/>
    <property type="match status" value="1"/>
</dbReference>
<keyword evidence="8 14" id="KW-0460">Magnesium</keyword>
<evidence type="ECO:0000256" key="9">
    <source>
        <dbReference type="ARBA" id="ARBA00023172"/>
    </source>
</evidence>
<evidence type="ECO:0000259" key="17">
    <source>
        <dbReference type="PROSITE" id="PS50160"/>
    </source>
</evidence>
<gene>
    <name evidence="14" type="primary">lig</name>
    <name evidence="18" type="ORF">E1298_28580</name>
</gene>
<dbReference type="InterPro" id="IPR016059">
    <property type="entry name" value="DNA_ligase_ATP-dep_CS"/>
</dbReference>
<keyword evidence="6 14" id="KW-0227">DNA damage</keyword>
<dbReference type="InterPro" id="IPR036599">
    <property type="entry name" value="DNA_ligase_N_sf"/>
</dbReference>
<feature type="binding site" evidence="14">
    <location>
        <position position="260"/>
    </location>
    <ligand>
        <name>ATP</name>
        <dbReference type="ChEBI" id="CHEBI:30616"/>
    </ligand>
</feature>
<dbReference type="InterPro" id="IPR012309">
    <property type="entry name" value="DNA_ligase_ATP-dep_C"/>
</dbReference>
<feature type="binding site" evidence="14">
    <location>
        <position position="231"/>
    </location>
    <ligand>
        <name>ATP</name>
        <dbReference type="ChEBI" id="CHEBI:30616"/>
    </ligand>
</feature>
<feature type="active site" description="N6-AMP-lysine intermediate" evidence="14">
    <location>
        <position position="211"/>
    </location>
</feature>
<comment type="cofactor">
    <cofactor evidence="14">
        <name>Mg(2+)</name>
        <dbReference type="ChEBI" id="CHEBI:18420"/>
    </cofactor>
</comment>
<name>A0A4R5B741_9ACTN</name>
<feature type="binding site" evidence="14">
    <location>
        <position position="209"/>
    </location>
    <ligand>
        <name>ATP</name>
        <dbReference type="ChEBI" id="CHEBI:30616"/>
    </ligand>
</feature>
<keyword evidence="5 14" id="KW-0547">Nucleotide-binding</keyword>
<comment type="caution">
    <text evidence="18">The sequence shown here is derived from an EMBL/GenBank/DDBJ whole genome shotgun (WGS) entry which is preliminary data.</text>
</comment>
<evidence type="ECO:0000256" key="6">
    <source>
        <dbReference type="ARBA" id="ARBA00022763"/>
    </source>
</evidence>
<dbReference type="InterPro" id="IPR022865">
    <property type="entry name" value="DNA_ligae_ATP-dep_bac/arc"/>
</dbReference>
<evidence type="ECO:0000256" key="11">
    <source>
        <dbReference type="ARBA" id="ARBA00023306"/>
    </source>
</evidence>
<dbReference type="GO" id="GO:0003677">
    <property type="term" value="F:DNA binding"/>
    <property type="evidence" value="ECO:0007669"/>
    <property type="project" value="InterPro"/>
</dbReference>
<organism evidence="18 19">
    <name type="scientific">Actinomadura rubrisoli</name>
    <dbReference type="NCBI Taxonomy" id="2530368"/>
    <lineage>
        <taxon>Bacteria</taxon>
        <taxon>Bacillati</taxon>
        <taxon>Actinomycetota</taxon>
        <taxon>Actinomycetes</taxon>
        <taxon>Streptosporangiales</taxon>
        <taxon>Thermomonosporaceae</taxon>
        <taxon>Actinomadura</taxon>
    </lineage>
</organism>
<comment type="catalytic activity">
    <reaction evidence="12 14 15">
        <text>ATP + (deoxyribonucleotide)n-3'-hydroxyl + 5'-phospho-(deoxyribonucleotide)m = (deoxyribonucleotide)n+m + AMP + diphosphate.</text>
        <dbReference type="EC" id="6.5.1.1"/>
    </reaction>
</comment>
<evidence type="ECO:0000313" key="19">
    <source>
        <dbReference type="Proteomes" id="UP000294513"/>
    </source>
</evidence>
<dbReference type="Proteomes" id="UP000294513">
    <property type="component" value="Unassembled WGS sequence"/>
</dbReference>
<evidence type="ECO:0000256" key="12">
    <source>
        <dbReference type="ARBA" id="ARBA00034003"/>
    </source>
</evidence>
<dbReference type="InterPro" id="IPR012308">
    <property type="entry name" value="DNA_ligase_ATP-dep_N"/>
</dbReference>
<dbReference type="Pfam" id="PF04679">
    <property type="entry name" value="DNA_ligase_A_C"/>
    <property type="match status" value="1"/>
</dbReference>
<evidence type="ECO:0000256" key="3">
    <source>
        <dbReference type="ARBA" id="ARBA00022705"/>
    </source>
</evidence>
<dbReference type="GO" id="GO:0046872">
    <property type="term" value="F:metal ion binding"/>
    <property type="evidence" value="ECO:0007669"/>
    <property type="project" value="UniProtKB-KW"/>
</dbReference>
<dbReference type="SUPFAM" id="SSF50249">
    <property type="entry name" value="Nucleic acid-binding proteins"/>
    <property type="match status" value="1"/>
</dbReference>
<evidence type="ECO:0000256" key="2">
    <source>
        <dbReference type="ARBA" id="ARBA00022618"/>
    </source>
</evidence>
<dbReference type="AlphaFoldDB" id="A0A4R5B741"/>
<accession>A0A4R5B741</accession>